<dbReference type="AlphaFoldDB" id="A0A7S3BMY4"/>
<dbReference type="InterPro" id="IPR003759">
    <property type="entry name" value="Cbl-bd_cap"/>
</dbReference>
<feature type="domain" description="B12-binding N-terminal" evidence="7">
    <location>
        <begin position="1"/>
        <end position="47"/>
    </location>
</feature>
<organism evidence="8">
    <name type="scientific">Haptolina ericina</name>
    <dbReference type="NCBI Taxonomy" id="156174"/>
    <lineage>
        <taxon>Eukaryota</taxon>
        <taxon>Haptista</taxon>
        <taxon>Haptophyta</taxon>
        <taxon>Prymnesiophyceae</taxon>
        <taxon>Prymnesiales</taxon>
        <taxon>Prymnesiaceae</taxon>
        <taxon>Haptolina</taxon>
    </lineage>
</organism>
<gene>
    <name evidence="8" type="ORF">HERI1096_LOCUS33238</name>
</gene>
<dbReference type="PROSITE" id="PS51332">
    <property type="entry name" value="B12_BINDING"/>
    <property type="match status" value="1"/>
</dbReference>
<evidence type="ECO:0008006" key="9">
    <source>
        <dbReference type="Google" id="ProtNLM"/>
    </source>
</evidence>
<evidence type="ECO:0000256" key="1">
    <source>
        <dbReference type="ARBA" id="ARBA00022723"/>
    </source>
</evidence>
<proteinExistence type="predicted"/>
<evidence type="ECO:0000259" key="7">
    <source>
        <dbReference type="PROSITE" id="PS51337"/>
    </source>
</evidence>
<dbReference type="Gene3D" id="1.10.1240.10">
    <property type="entry name" value="Methionine synthase domain"/>
    <property type="match status" value="1"/>
</dbReference>
<dbReference type="PANTHER" id="PTHR45833:SF1">
    <property type="entry name" value="METHIONINE SYNTHASE"/>
    <property type="match status" value="1"/>
</dbReference>
<evidence type="ECO:0000256" key="4">
    <source>
        <dbReference type="PROSITE-ProRule" id="PRU00346"/>
    </source>
</evidence>
<dbReference type="InterPro" id="IPR037010">
    <property type="entry name" value="VitB12-dep_Met_synth_activ_sf"/>
</dbReference>
<dbReference type="GO" id="GO:0008705">
    <property type="term" value="F:methionine synthase activity"/>
    <property type="evidence" value="ECO:0007669"/>
    <property type="project" value="InterPro"/>
</dbReference>
<dbReference type="GO" id="GO:0031419">
    <property type="term" value="F:cobalamin binding"/>
    <property type="evidence" value="ECO:0007669"/>
    <property type="project" value="InterPro"/>
</dbReference>
<dbReference type="PROSITE" id="PS50974">
    <property type="entry name" value="ADOMET_ACTIVATION"/>
    <property type="match status" value="1"/>
</dbReference>
<dbReference type="GO" id="GO:0046653">
    <property type="term" value="P:tetrahydrofolate metabolic process"/>
    <property type="evidence" value="ECO:0007669"/>
    <property type="project" value="TreeGrafter"/>
</dbReference>
<dbReference type="GO" id="GO:0005829">
    <property type="term" value="C:cytosol"/>
    <property type="evidence" value="ECO:0007669"/>
    <property type="project" value="TreeGrafter"/>
</dbReference>
<protein>
    <recommendedName>
        <fullName evidence="9">Methionine synthase</fullName>
    </recommendedName>
</protein>
<dbReference type="GO" id="GO:0050667">
    <property type="term" value="P:homocysteine metabolic process"/>
    <property type="evidence" value="ECO:0007669"/>
    <property type="project" value="TreeGrafter"/>
</dbReference>
<dbReference type="Pfam" id="PF02310">
    <property type="entry name" value="B12-binding"/>
    <property type="match status" value="1"/>
</dbReference>
<dbReference type="EMBL" id="HBHX01060095">
    <property type="protein sequence ID" value="CAE0140325.1"/>
    <property type="molecule type" value="Transcribed_RNA"/>
</dbReference>
<dbReference type="InterPro" id="IPR050554">
    <property type="entry name" value="Met_Synthase/Corrinoid"/>
</dbReference>
<accession>A0A7S3BMY4</accession>
<dbReference type="InterPro" id="IPR036594">
    <property type="entry name" value="Meth_synthase_dom"/>
</dbReference>
<dbReference type="InterPro" id="IPR006158">
    <property type="entry name" value="Cobalamin-bd"/>
</dbReference>
<evidence type="ECO:0000259" key="5">
    <source>
        <dbReference type="PROSITE" id="PS50974"/>
    </source>
</evidence>
<dbReference type="SUPFAM" id="SSF56507">
    <property type="entry name" value="Methionine synthase activation domain-like"/>
    <property type="match status" value="1"/>
</dbReference>
<name>A0A7S3BMY4_9EUKA</name>
<dbReference type="InterPro" id="IPR036724">
    <property type="entry name" value="Cobalamin-bd_sf"/>
</dbReference>
<evidence type="ECO:0000256" key="3">
    <source>
        <dbReference type="ARBA" id="ARBA00023285"/>
    </source>
</evidence>
<dbReference type="GO" id="GO:0046872">
    <property type="term" value="F:metal ion binding"/>
    <property type="evidence" value="ECO:0007669"/>
    <property type="project" value="UniProtKB-KW"/>
</dbReference>
<evidence type="ECO:0000313" key="8">
    <source>
        <dbReference type="EMBL" id="CAE0140325.1"/>
    </source>
</evidence>
<dbReference type="Pfam" id="PF02965">
    <property type="entry name" value="Met_synt_B12"/>
    <property type="match status" value="1"/>
</dbReference>
<keyword evidence="1" id="KW-0479">Metal-binding</keyword>
<keyword evidence="2" id="KW-0677">Repeat</keyword>
<feature type="domain" description="AdoMet activation" evidence="5">
    <location>
        <begin position="215"/>
        <end position="551"/>
    </location>
</feature>
<dbReference type="PANTHER" id="PTHR45833">
    <property type="entry name" value="METHIONINE SYNTHASE"/>
    <property type="match status" value="1"/>
</dbReference>
<reference evidence="8" key="1">
    <citation type="submission" date="2021-01" db="EMBL/GenBank/DDBJ databases">
        <authorList>
            <person name="Corre E."/>
            <person name="Pelletier E."/>
            <person name="Niang G."/>
            <person name="Scheremetjew M."/>
            <person name="Finn R."/>
            <person name="Kale V."/>
            <person name="Holt S."/>
            <person name="Cochrane G."/>
            <person name="Meng A."/>
            <person name="Brown T."/>
            <person name="Cohen L."/>
        </authorList>
    </citation>
    <scope>NUCLEOTIDE SEQUENCE</scope>
    <source>
        <strain evidence="8">CCMP281</strain>
    </source>
</reference>
<evidence type="ECO:0000259" key="6">
    <source>
        <dbReference type="PROSITE" id="PS51332"/>
    </source>
</evidence>
<keyword evidence="3" id="KW-0170">Cobalt</keyword>
<dbReference type="SMART" id="SM01018">
    <property type="entry name" value="B12-binding_2"/>
    <property type="match status" value="1"/>
</dbReference>
<dbReference type="SUPFAM" id="SSF52242">
    <property type="entry name" value="Cobalamin (vitamin B12)-binding domain"/>
    <property type="match status" value="1"/>
</dbReference>
<dbReference type="PROSITE" id="PS51337">
    <property type="entry name" value="B12_BINDING_NTER"/>
    <property type="match status" value="1"/>
</dbReference>
<dbReference type="InterPro" id="IPR004223">
    <property type="entry name" value="VitB12-dep_Met_synth_activ_dom"/>
</dbReference>
<dbReference type="Pfam" id="PF02607">
    <property type="entry name" value="B12-binding_2"/>
    <property type="match status" value="1"/>
</dbReference>
<dbReference type="Gene3D" id="3.40.50.280">
    <property type="entry name" value="Cobalamin-binding domain"/>
    <property type="match status" value="1"/>
</dbReference>
<dbReference type="SUPFAM" id="SSF47644">
    <property type="entry name" value="Methionine synthase domain"/>
    <property type="match status" value="1"/>
</dbReference>
<dbReference type="GO" id="GO:0032259">
    <property type="term" value="P:methylation"/>
    <property type="evidence" value="ECO:0007669"/>
    <property type="project" value="UniProtKB-KW"/>
</dbReference>
<feature type="domain" description="B12-binding" evidence="6">
    <location>
        <begin position="63"/>
        <end position="199"/>
    </location>
</feature>
<evidence type="ECO:0000256" key="2">
    <source>
        <dbReference type="ARBA" id="ARBA00022737"/>
    </source>
</evidence>
<dbReference type="Gene3D" id="3.10.196.10">
    <property type="entry name" value="Vitamin B12-dependent methionine synthase, activation domain"/>
    <property type="match status" value="1"/>
</dbReference>
<dbReference type="Gene3D" id="1.10.288.10">
    <property type="entry name" value="Cobalamin-dependent Methionine Synthase, domain 2"/>
    <property type="match status" value="1"/>
</dbReference>
<sequence length="556" mass="61338">MAGMNVVGDLFGAGKMFLPQVIKSARVMKKAVAYLLPFMEAEKLAAAKKREAAGLAALEEKGRGVVVMSTVKGDVHDIGKNIVGVVLGCNNYTIIDTGVMCNSRDILAACVENKADILGCSGLITPSLDEMVTVAKEMERTGLTIPLLIGGATTSKMHTAVKVAPNYPSGFAMHVLDASRAVSVCESLLNDKKKVEFMEDVREQYEELREDHYASLASRKFLTLEKARAKMLVVDWNTLAIPTPNLLGCKTYVDYDLKELIPYIDWNPFFQVWQLRGKYPNRGYPKLFDDESVGEEAKKLHNDAVKLIDEIIENKTLKASGVVGIWPANSVGDDIEVYNADGSGEKLGTFHTLRQQEEREDGTYYALSDFIAPKSSGKTDYIGAFAVSAGFGCEEVCAELRRQNDDYKGIMMEAVADRLAEAFAELLHHKMRIDLWGYAPDEKLSADDMLKTKYQGIRPAPGYPTQPDHTEKSFMWELIKADQAVGIDLTDSLAMLPAASVSALCFANECSTYFQVGKVCKDQIVEYAKRKGQTLEEAEKWMGPYLGYDPDAAAKK</sequence>
<dbReference type="FunFam" id="3.40.50.280:FF:000001">
    <property type="entry name" value="Methionine synthase"/>
    <property type="match status" value="1"/>
</dbReference>
<keyword evidence="4" id="KW-0808">Transferase</keyword>
<keyword evidence="4" id="KW-0489">Methyltransferase</keyword>